<dbReference type="Gene3D" id="3.30.200.270">
    <property type="match status" value="1"/>
</dbReference>
<dbReference type="EMBL" id="AP024355">
    <property type="protein sequence ID" value="BCR04875.1"/>
    <property type="molecule type" value="Genomic_DNA"/>
</dbReference>
<protein>
    <submittedName>
        <fullName evidence="2">Uncharacterized protein</fullName>
    </submittedName>
</protein>
<dbReference type="Proteomes" id="UP001319827">
    <property type="component" value="Chromosome"/>
</dbReference>
<reference evidence="2 3" key="1">
    <citation type="journal article" date="2016" name="C (Basel)">
        <title>Selective Growth of and Electricity Production by Marine Exoelectrogenic Bacteria in Self-Aggregated Hydrogel of Microbially Reduced Graphene Oxide.</title>
        <authorList>
            <person name="Yoshida N."/>
            <person name="Goto Y."/>
            <person name="Miyata Y."/>
        </authorList>
    </citation>
    <scope>NUCLEOTIDE SEQUENCE [LARGE SCALE GENOMIC DNA]</scope>
    <source>
        <strain evidence="2 3">NIT-T3</strain>
    </source>
</reference>
<dbReference type="PROSITE" id="PS51257">
    <property type="entry name" value="PROKAR_LIPOPROTEIN"/>
    <property type="match status" value="1"/>
</dbReference>
<feature type="signal peptide" evidence="1">
    <location>
        <begin position="1"/>
        <end position="20"/>
    </location>
</feature>
<evidence type="ECO:0000256" key="1">
    <source>
        <dbReference type="SAM" id="SignalP"/>
    </source>
</evidence>
<dbReference type="RefSeq" id="WP_221252320.1">
    <property type="nucleotide sequence ID" value="NZ_AP024355.1"/>
</dbReference>
<name>A0ABM8HVZ3_9BACT</name>
<keyword evidence="1" id="KW-0732">Signal</keyword>
<evidence type="ECO:0000313" key="3">
    <source>
        <dbReference type="Proteomes" id="UP001319827"/>
    </source>
</evidence>
<organism evidence="2 3">
    <name type="scientific">Desulfuromonas versatilis</name>
    <dbReference type="NCBI Taxonomy" id="2802975"/>
    <lineage>
        <taxon>Bacteria</taxon>
        <taxon>Pseudomonadati</taxon>
        <taxon>Thermodesulfobacteriota</taxon>
        <taxon>Desulfuromonadia</taxon>
        <taxon>Desulfuromonadales</taxon>
        <taxon>Desulfuromonadaceae</taxon>
        <taxon>Desulfuromonas</taxon>
    </lineage>
</organism>
<proteinExistence type="predicted"/>
<accession>A0ABM8HVZ3</accession>
<reference evidence="2 3" key="2">
    <citation type="journal article" date="2021" name="Int. J. Syst. Evol. Microbiol.">
        <title>Isolation and Polyphasic Characterization of Desulfuromonas versatilis sp. Nov., an Electrogenic Bacteria Capable of Versatile Metabolism Isolated from a Graphene Oxide-Reducing Enrichment Culture.</title>
        <authorList>
            <person name="Xie L."/>
            <person name="Yoshida N."/>
            <person name="Ishii S."/>
            <person name="Meng L."/>
        </authorList>
    </citation>
    <scope>NUCLEOTIDE SEQUENCE [LARGE SCALE GENOMIC DNA]</scope>
    <source>
        <strain evidence="2 3">NIT-T3</strain>
    </source>
</reference>
<keyword evidence="3" id="KW-1185">Reference proteome</keyword>
<evidence type="ECO:0000313" key="2">
    <source>
        <dbReference type="EMBL" id="BCR04875.1"/>
    </source>
</evidence>
<gene>
    <name evidence="2" type="ORF">DESUT3_19440</name>
</gene>
<feature type="chain" id="PRO_5047040679" evidence="1">
    <location>
        <begin position="21"/>
        <end position="133"/>
    </location>
</feature>
<sequence>MRQLLTIVVALLALVAVACAGSMNAPPDAPYKKVSDLVPLPEFLPGMGSLYVQPATLPVGPFLAYDREGMLVSTIYMVPMEEMQQHKNFTGLAVGSDQVKKVDLTYNAGHPGVEAPHYHVTIWHVDPATAKVK</sequence>